<reference evidence="2" key="1">
    <citation type="journal article" date="2019" name="Curr. Biol.">
        <title>Genome Sequence of Striga asiatica Provides Insight into the Evolution of Plant Parasitism.</title>
        <authorList>
            <person name="Yoshida S."/>
            <person name="Kim S."/>
            <person name="Wafula E.K."/>
            <person name="Tanskanen J."/>
            <person name="Kim Y.M."/>
            <person name="Honaas L."/>
            <person name="Yang Z."/>
            <person name="Spallek T."/>
            <person name="Conn C.E."/>
            <person name="Ichihashi Y."/>
            <person name="Cheong K."/>
            <person name="Cui S."/>
            <person name="Der J.P."/>
            <person name="Gundlach H."/>
            <person name="Jiao Y."/>
            <person name="Hori C."/>
            <person name="Ishida J.K."/>
            <person name="Kasahara H."/>
            <person name="Kiba T."/>
            <person name="Kim M.S."/>
            <person name="Koo N."/>
            <person name="Laohavisit A."/>
            <person name="Lee Y.H."/>
            <person name="Lumba S."/>
            <person name="McCourt P."/>
            <person name="Mortimer J.C."/>
            <person name="Mutuku J.M."/>
            <person name="Nomura T."/>
            <person name="Sasaki-Sekimoto Y."/>
            <person name="Seto Y."/>
            <person name="Wang Y."/>
            <person name="Wakatake T."/>
            <person name="Sakakibara H."/>
            <person name="Demura T."/>
            <person name="Yamaguchi S."/>
            <person name="Yoneyama K."/>
            <person name="Manabe R.I."/>
            <person name="Nelson D.C."/>
            <person name="Schulman A.H."/>
            <person name="Timko M.P."/>
            <person name="dePamphilis C.W."/>
            <person name="Choi D."/>
            <person name="Shirasu K."/>
        </authorList>
    </citation>
    <scope>NUCLEOTIDE SEQUENCE [LARGE SCALE GENOMIC DNA]</scope>
    <source>
        <strain evidence="2">cv. UVA1</strain>
    </source>
</reference>
<organism evidence="1 2">
    <name type="scientific">Striga asiatica</name>
    <name type="common">Asiatic witchweed</name>
    <name type="synonym">Buchnera asiatica</name>
    <dbReference type="NCBI Taxonomy" id="4170"/>
    <lineage>
        <taxon>Eukaryota</taxon>
        <taxon>Viridiplantae</taxon>
        <taxon>Streptophyta</taxon>
        <taxon>Embryophyta</taxon>
        <taxon>Tracheophyta</taxon>
        <taxon>Spermatophyta</taxon>
        <taxon>Magnoliopsida</taxon>
        <taxon>eudicotyledons</taxon>
        <taxon>Gunneridae</taxon>
        <taxon>Pentapetalae</taxon>
        <taxon>asterids</taxon>
        <taxon>lamiids</taxon>
        <taxon>Lamiales</taxon>
        <taxon>Orobanchaceae</taxon>
        <taxon>Buchnereae</taxon>
        <taxon>Striga</taxon>
    </lineage>
</organism>
<dbReference type="Proteomes" id="UP000325081">
    <property type="component" value="Unassembled WGS sequence"/>
</dbReference>
<protein>
    <submittedName>
        <fullName evidence="1">Nudix domain-containing protein</fullName>
    </submittedName>
</protein>
<comment type="caution">
    <text evidence="1">The sequence shown here is derived from an EMBL/GenBank/DDBJ whole genome shotgun (WGS) entry which is preliminary data.</text>
</comment>
<accession>A0A5A7PRW7</accession>
<evidence type="ECO:0000313" key="2">
    <source>
        <dbReference type="Proteomes" id="UP000325081"/>
    </source>
</evidence>
<evidence type="ECO:0000313" key="1">
    <source>
        <dbReference type="EMBL" id="GER35017.1"/>
    </source>
</evidence>
<keyword evidence="2" id="KW-1185">Reference proteome</keyword>
<dbReference type="AlphaFoldDB" id="A0A5A7PRW7"/>
<name>A0A5A7PRW7_STRAF</name>
<dbReference type="EMBL" id="BKCP01004960">
    <property type="protein sequence ID" value="GER35017.1"/>
    <property type="molecule type" value="Genomic_DNA"/>
</dbReference>
<proteinExistence type="predicted"/>
<gene>
    <name evidence="1" type="ORF">STAS_11280</name>
</gene>
<sequence length="136" mass="14625">MDKQRVWILDMSAHILFLVVPNILVVHSPLACHPLSDAGIFCVHHLSIPVTASVALTLSNHFSDSANEFSRDQPALTVSPTTPNRSSDVLRAFSESISGDDPSAYPNEFPISGGSGYGHFVGRCSFELCNTVRVAG</sequence>